<feature type="domain" description="RCC1-like" evidence="4">
    <location>
        <begin position="99"/>
        <end position="450"/>
    </location>
</feature>
<dbReference type="PANTHER" id="PTHR22870:SF155">
    <property type="entry name" value="E3 UBIQUITIN-PROTEIN LIGASE HERC1-RELATED"/>
    <property type="match status" value="1"/>
</dbReference>
<feature type="repeat" description="RCC1" evidence="2">
    <location>
        <begin position="240"/>
        <end position="294"/>
    </location>
</feature>
<dbReference type="InterPro" id="IPR000408">
    <property type="entry name" value="Reg_chr_condens"/>
</dbReference>
<dbReference type="InterPro" id="IPR009091">
    <property type="entry name" value="RCC1/BLIP-II"/>
</dbReference>
<sequence length="685" mass="73482">MAGVVENGVEDPKAMTVVQLAAGEAHTLALTEGGSVYAWGRSIFGRLGVGVAQDELFPTYVEIGTDDDKDSQSSYADSPSARDDSQSGLLCDRDGSFLHNKIVQVAAGAYHSLALSGDGTLWSWGFNAFSSQHSHRGGTAFWVQGSKDTDSRQLKIVSVEAGGMMTSALDQDGGLWVWGAVPPPAARHDKPSSGPGYNETFSLVNIDKPERVHALMGLRVLRVACGNEHILALVKARDGLECYSWGNNSYGQLGLGHLEPRSTPEVISSLSTSSMGTITDLACGAFHSRTVSNKDNSPLDAHVSICWTFGQGENGQLGHGGSTNLSTPVPVDGLPSHEPIRTVVCGQFHTGVVTETGDVWVWGMEGGLGLCPGIGPPGARKGDALTPVRVFGKSSAKCHPVTGSKGIACGAAHTVTVANGGVDLWAWGRGQNGVLGLGHASDSWFPSPVVWPPNVNPSGKENLPAYMEVMHFDTRKSSRSSRMEMRIVDVGDENGISASEEVRALNVELAALRRYTQSLHAALYGGAEAFSPHILEDHPLFDANSDGPKTFQQLHSRDNGQSPGDIAVQEWQQHIEMAPDADLMQLEIFYKDMRKRLKDILFQRKMEDWCRRCMSTLSSSSFQEPPPMPERFSTPNTPSIDGRSREFAMRMSGLLADRSDMLPPAALAASIAEFQALSQRTGGRG</sequence>
<dbReference type="InterPro" id="IPR051210">
    <property type="entry name" value="Ub_ligase/GEF_domain"/>
</dbReference>
<feature type="region of interest" description="Disordered" evidence="3">
    <location>
        <begin position="618"/>
        <end position="641"/>
    </location>
</feature>
<evidence type="ECO:0000256" key="2">
    <source>
        <dbReference type="PROSITE-ProRule" id="PRU00235"/>
    </source>
</evidence>
<dbReference type="PROSITE" id="PS00626">
    <property type="entry name" value="RCC1_2"/>
    <property type="match status" value="2"/>
</dbReference>
<feature type="repeat" description="RCC1" evidence="2">
    <location>
        <begin position="357"/>
        <end position="420"/>
    </location>
</feature>
<feature type="region of interest" description="Disordered" evidence="3">
    <location>
        <begin position="63"/>
        <end position="87"/>
    </location>
</feature>
<evidence type="ECO:0000313" key="6">
    <source>
        <dbReference type="Proteomes" id="UP001497512"/>
    </source>
</evidence>
<organism evidence="5 6">
    <name type="scientific">Sphagnum troendelagicum</name>
    <dbReference type="NCBI Taxonomy" id="128251"/>
    <lineage>
        <taxon>Eukaryota</taxon>
        <taxon>Viridiplantae</taxon>
        <taxon>Streptophyta</taxon>
        <taxon>Embryophyta</taxon>
        <taxon>Bryophyta</taxon>
        <taxon>Sphagnophytina</taxon>
        <taxon>Sphagnopsida</taxon>
        <taxon>Sphagnales</taxon>
        <taxon>Sphagnaceae</taxon>
        <taxon>Sphagnum</taxon>
    </lineage>
</organism>
<feature type="repeat" description="RCC1" evidence="2">
    <location>
        <begin position="173"/>
        <end position="236"/>
    </location>
</feature>
<dbReference type="EMBL" id="OZ019911">
    <property type="protein sequence ID" value="CAK9213193.1"/>
    <property type="molecule type" value="Genomic_DNA"/>
</dbReference>
<evidence type="ECO:0000313" key="5">
    <source>
        <dbReference type="EMBL" id="CAK9213193.1"/>
    </source>
</evidence>
<dbReference type="SUPFAM" id="SSF50985">
    <property type="entry name" value="RCC1/BLIP-II"/>
    <property type="match status" value="2"/>
</dbReference>
<name>A0ABP0U5G3_9BRYO</name>
<dbReference type="Pfam" id="PF25390">
    <property type="entry name" value="WD40_RLD"/>
    <property type="match status" value="1"/>
</dbReference>
<dbReference type="Gene3D" id="2.130.10.30">
    <property type="entry name" value="Regulator of chromosome condensation 1/beta-lactamase-inhibitor protein II"/>
    <property type="match status" value="2"/>
</dbReference>
<keyword evidence="1" id="KW-0677">Repeat</keyword>
<evidence type="ECO:0000256" key="1">
    <source>
        <dbReference type="ARBA" id="ARBA00022737"/>
    </source>
</evidence>
<accession>A0ABP0U5G3</accession>
<dbReference type="PRINTS" id="PR00633">
    <property type="entry name" value="RCCNDNSATION"/>
</dbReference>
<dbReference type="InterPro" id="IPR058923">
    <property type="entry name" value="RCC1-like_dom"/>
</dbReference>
<gene>
    <name evidence="5" type="ORF">CSSPTR1EN2_LOCUS11614</name>
</gene>
<evidence type="ECO:0000256" key="3">
    <source>
        <dbReference type="SAM" id="MobiDB-lite"/>
    </source>
</evidence>
<keyword evidence="6" id="KW-1185">Reference proteome</keyword>
<evidence type="ECO:0000259" key="4">
    <source>
        <dbReference type="Pfam" id="PF25390"/>
    </source>
</evidence>
<dbReference type="Proteomes" id="UP001497512">
    <property type="component" value="Chromosome 19"/>
</dbReference>
<dbReference type="Pfam" id="PF13540">
    <property type="entry name" value="RCC1_2"/>
    <property type="match status" value="1"/>
</dbReference>
<protein>
    <recommendedName>
        <fullName evidence="4">RCC1-like domain-containing protein</fullName>
    </recommendedName>
</protein>
<dbReference type="PANTHER" id="PTHR22870">
    <property type="entry name" value="REGULATOR OF CHROMOSOME CONDENSATION"/>
    <property type="match status" value="1"/>
</dbReference>
<feature type="repeat" description="RCC1" evidence="2">
    <location>
        <begin position="34"/>
        <end position="118"/>
    </location>
</feature>
<feature type="repeat" description="RCC1" evidence="2">
    <location>
        <begin position="304"/>
        <end position="356"/>
    </location>
</feature>
<dbReference type="PROSITE" id="PS50012">
    <property type="entry name" value="RCC1_3"/>
    <property type="match status" value="5"/>
</dbReference>
<proteinExistence type="predicted"/>
<reference evidence="5" key="1">
    <citation type="submission" date="2024-02" db="EMBL/GenBank/DDBJ databases">
        <authorList>
            <consortium name="ELIXIR-Norway"/>
            <consortium name="Elixir Norway"/>
        </authorList>
    </citation>
    <scope>NUCLEOTIDE SEQUENCE</scope>
</reference>